<dbReference type="EMBL" id="CP026520">
    <property type="protein sequence ID" value="QAV18682.1"/>
    <property type="molecule type" value="Genomic_DNA"/>
</dbReference>
<dbReference type="Pfam" id="PF01636">
    <property type="entry name" value="APH"/>
    <property type="match status" value="1"/>
</dbReference>
<protein>
    <submittedName>
        <fullName evidence="12">Aminoglycoside O-phosphotransferase APH(3')-IVa</fullName>
    </submittedName>
</protein>
<proteinExistence type="inferred from homology"/>
<evidence type="ECO:0000256" key="8">
    <source>
        <dbReference type="PIRSR" id="PIRSR000706-1"/>
    </source>
</evidence>
<dbReference type="InterPro" id="IPR051678">
    <property type="entry name" value="AGP_Transferase"/>
</dbReference>
<feature type="active site" description="Proton acceptor" evidence="8">
    <location>
        <position position="187"/>
    </location>
</feature>
<dbReference type="PANTHER" id="PTHR21310:SF41">
    <property type="entry name" value="3'-PHOSPHOTRANSFERASE, PUTATIVE-RELATED"/>
    <property type="match status" value="1"/>
</dbReference>
<dbReference type="GeneID" id="95375873"/>
<dbReference type="PIRSF" id="PIRSF000706">
    <property type="entry name" value="Kanamycin_kin"/>
    <property type="match status" value="1"/>
</dbReference>
<dbReference type="Gene3D" id="3.30.200.20">
    <property type="entry name" value="Phosphorylase Kinase, domain 1"/>
    <property type="match status" value="1"/>
</dbReference>
<dbReference type="InterPro" id="IPR011009">
    <property type="entry name" value="Kinase-like_dom_sf"/>
</dbReference>
<dbReference type="OrthoDB" id="3806873at2"/>
<keyword evidence="3 7" id="KW-0547">Nucleotide-binding</keyword>
<keyword evidence="9" id="KW-0479">Metal-binding</keyword>
<evidence type="ECO:0000256" key="7">
    <source>
        <dbReference type="PIRNR" id="PIRNR000706"/>
    </source>
</evidence>
<keyword evidence="4 7" id="KW-0418">Kinase</keyword>
<keyword evidence="6 7" id="KW-0046">Antibiotic resistance</keyword>
<name>A0A410WWL7_9BACL</name>
<evidence type="ECO:0000256" key="3">
    <source>
        <dbReference type="ARBA" id="ARBA00022741"/>
    </source>
</evidence>
<evidence type="ECO:0000256" key="9">
    <source>
        <dbReference type="PIRSR" id="PIRSR000706-2"/>
    </source>
</evidence>
<evidence type="ECO:0000259" key="10">
    <source>
        <dbReference type="Pfam" id="PF01636"/>
    </source>
</evidence>
<reference evidence="11 14" key="2">
    <citation type="submission" date="2022-05" db="EMBL/GenBank/DDBJ databases">
        <title>Genome Sequencing of Bee-Associated Microbes.</title>
        <authorList>
            <person name="Dunlap C."/>
        </authorList>
    </citation>
    <scope>NUCLEOTIDE SEQUENCE [LARGE SCALE GENOMIC DNA]</scope>
    <source>
        <strain evidence="11 14">NRRL B-23120</strain>
    </source>
</reference>
<dbReference type="InterPro" id="IPR024165">
    <property type="entry name" value="Kan/Strep_kinase"/>
</dbReference>
<evidence type="ECO:0000256" key="4">
    <source>
        <dbReference type="ARBA" id="ARBA00022777"/>
    </source>
</evidence>
<evidence type="ECO:0000256" key="1">
    <source>
        <dbReference type="ARBA" id="ARBA00006219"/>
    </source>
</evidence>
<evidence type="ECO:0000313" key="11">
    <source>
        <dbReference type="EMBL" id="MCY9597695.1"/>
    </source>
</evidence>
<dbReference type="GO" id="GO:0046872">
    <property type="term" value="F:metal ion binding"/>
    <property type="evidence" value="ECO:0007669"/>
    <property type="project" value="UniProtKB-KW"/>
</dbReference>
<dbReference type="NCBIfam" id="NF033065">
    <property type="entry name" value="APH_3p_IVa"/>
    <property type="match status" value="1"/>
</dbReference>
<evidence type="ECO:0000256" key="2">
    <source>
        <dbReference type="ARBA" id="ARBA00022679"/>
    </source>
</evidence>
<dbReference type="Proteomes" id="UP001527202">
    <property type="component" value="Unassembled WGS sequence"/>
</dbReference>
<dbReference type="PANTHER" id="PTHR21310">
    <property type="entry name" value="AMINOGLYCOSIDE PHOSPHOTRANSFERASE-RELATED-RELATED"/>
    <property type="match status" value="1"/>
</dbReference>
<evidence type="ECO:0000313" key="13">
    <source>
        <dbReference type="Proteomes" id="UP000288943"/>
    </source>
</evidence>
<dbReference type="SUPFAM" id="SSF56112">
    <property type="entry name" value="Protein kinase-like (PK-like)"/>
    <property type="match status" value="1"/>
</dbReference>
<dbReference type="Gene3D" id="3.90.1200.10">
    <property type="match status" value="1"/>
</dbReference>
<dbReference type="GO" id="GO:0016301">
    <property type="term" value="F:kinase activity"/>
    <property type="evidence" value="ECO:0007669"/>
    <property type="project" value="UniProtKB-KW"/>
</dbReference>
<dbReference type="GO" id="GO:0046677">
    <property type="term" value="P:response to antibiotic"/>
    <property type="evidence" value="ECO:0007669"/>
    <property type="project" value="UniProtKB-KW"/>
</dbReference>
<evidence type="ECO:0000256" key="5">
    <source>
        <dbReference type="ARBA" id="ARBA00022840"/>
    </source>
</evidence>
<keyword evidence="14" id="KW-1185">Reference proteome</keyword>
<organism evidence="12 13">
    <name type="scientific">Paenibacillus chitinolyticus</name>
    <dbReference type="NCBI Taxonomy" id="79263"/>
    <lineage>
        <taxon>Bacteria</taxon>
        <taxon>Bacillati</taxon>
        <taxon>Bacillota</taxon>
        <taxon>Bacilli</taxon>
        <taxon>Bacillales</taxon>
        <taxon>Paenibacillaceae</taxon>
        <taxon>Paenibacillus</taxon>
    </lineage>
</organism>
<keyword evidence="2 7" id="KW-0808">Transferase</keyword>
<feature type="domain" description="Aminoglycoside phosphotransferase" evidence="10">
    <location>
        <begin position="24"/>
        <end position="243"/>
    </location>
</feature>
<dbReference type="GO" id="GO:0005524">
    <property type="term" value="F:ATP binding"/>
    <property type="evidence" value="ECO:0007669"/>
    <property type="project" value="UniProtKB-KW"/>
</dbReference>
<reference evidence="12 13" key="1">
    <citation type="submission" date="2018-01" db="EMBL/GenBank/DDBJ databases">
        <title>The whole genome sequencing and assembly of Paenibacillus chitinolyticus KCCM 41400 strain.</title>
        <authorList>
            <person name="Kim J.-Y."/>
            <person name="Park M.-K."/>
            <person name="Lee Y.-J."/>
            <person name="Yi H."/>
            <person name="Bahn Y.-S."/>
            <person name="Kim J.F."/>
            <person name="Lee D.-W."/>
        </authorList>
    </citation>
    <scope>NUCLEOTIDE SEQUENCE [LARGE SCALE GENOMIC DNA]</scope>
    <source>
        <strain evidence="12 13">KCCM 41400</strain>
    </source>
</reference>
<dbReference type="RefSeq" id="WP_042227921.1">
    <property type="nucleotide sequence ID" value="NZ_CP026520.1"/>
</dbReference>
<feature type="binding site" evidence="9">
    <location>
        <position position="192"/>
    </location>
    <ligand>
        <name>Mg(2+)</name>
        <dbReference type="ChEBI" id="CHEBI:18420"/>
    </ligand>
</feature>
<dbReference type="InterPro" id="IPR002575">
    <property type="entry name" value="Aminoglycoside_PTrfase"/>
</dbReference>
<feature type="binding site" evidence="9">
    <location>
        <position position="205"/>
    </location>
    <ligand>
        <name>Mg(2+)</name>
        <dbReference type="ChEBI" id="CHEBI:18420"/>
    </ligand>
</feature>
<evidence type="ECO:0000313" key="14">
    <source>
        <dbReference type="Proteomes" id="UP001527202"/>
    </source>
</evidence>
<gene>
    <name evidence="12" type="primary">aph(3')-IVa</name>
    <name evidence="11" type="ORF">M5X16_18180</name>
    <name evidence="12" type="ORF">PC41400_13730</name>
</gene>
<dbReference type="GO" id="GO:0016773">
    <property type="term" value="F:phosphotransferase activity, alcohol group as acceptor"/>
    <property type="evidence" value="ECO:0007669"/>
    <property type="project" value="InterPro"/>
</dbReference>
<dbReference type="CDD" id="cd05150">
    <property type="entry name" value="APH"/>
    <property type="match status" value="1"/>
</dbReference>
<keyword evidence="9" id="KW-0460">Magnesium</keyword>
<keyword evidence="5 7" id="KW-0067">ATP-binding</keyword>
<dbReference type="Proteomes" id="UP000288943">
    <property type="component" value="Chromosome"/>
</dbReference>
<comment type="similarity">
    <text evidence="1 7">Belongs to the aminoglycoside phosphotransferase family.</text>
</comment>
<dbReference type="KEGG" id="pchi:PC41400_13730"/>
<dbReference type="EMBL" id="JAMDMJ010000023">
    <property type="protein sequence ID" value="MCY9597695.1"/>
    <property type="molecule type" value="Genomic_DNA"/>
</dbReference>
<evidence type="ECO:0000256" key="6">
    <source>
        <dbReference type="ARBA" id="ARBA00023251"/>
    </source>
</evidence>
<dbReference type="AlphaFoldDB" id="A0A410WWL7"/>
<evidence type="ECO:0000313" key="12">
    <source>
        <dbReference type="EMBL" id="QAV18682.1"/>
    </source>
</evidence>
<accession>A0A410WWL7</accession>
<dbReference type="NCBIfam" id="NF033068">
    <property type="entry name" value="APH_3p"/>
    <property type="match status" value="1"/>
</dbReference>
<sequence>MNESTRNWPEELLELLGQTELTVNKIGYSGDHVYHVKEYKGAPAFLKIAPSIWWRTLQPEIEALAWLDGKLPVPKILYTAEHGGMDYLLMEALPGKDGSHETIQAKPEFFVKLYAEGLRNIHGLDIRECPLSNGLEKKLRDAKRIVDESLVDPTDIKEEYDCTPEELYQQLIAKKPATEDPVFAHGDYCAPNLIIAGEKLTGFIDLGRAGVADRYQDISLAIRSLRHDYGDDRYKALFLELYGLDGLDEDKVKYYIWLDEFF</sequence>